<feature type="binding site" evidence="7">
    <location>
        <position position="328"/>
    </location>
    <ligand>
        <name>glyoxylate</name>
        <dbReference type="ChEBI" id="CHEBI:36655"/>
    </ligand>
</feature>
<dbReference type="PROSITE" id="PS51349">
    <property type="entry name" value="FMN_HYDROXY_ACID_DH_2"/>
    <property type="match status" value="1"/>
</dbReference>
<feature type="binding site" evidence="7">
    <location>
        <position position="160"/>
    </location>
    <ligand>
        <name>FMN</name>
        <dbReference type="ChEBI" id="CHEBI:58210"/>
    </ligand>
</feature>
<dbReference type="EC" id="1.-.-.-" evidence="9"/>
<feature type="binding site" evidence="7">
    <location>
        <position position="219"/>
    </location>
    <ligand>
        <name>glyoxylate</name>
        <dbReference type="ChEBI" id="CHEBI:36655"/>
    </ligand>
</feature>
<feature type="binding site" evidence="7">
    <location>
        <begin position="379"/>
        <end position="380"/>
    </location>
    <ligand>
        <name>FMN</name>
        <dbReference type="ChEBI" id="CHEBI:58210"/>
    </ligand>
</feature>
<comment type="similarity">
    <text evidence="5">Belongs to the FMN-dependent alpha-hydroxy acid dehydrogenase family.</text>
</comment>
<feature type="domain" description="FMN hydroxy acid dehydrogenase" evidence="8">
    <location>
        <begin position="50"/>
        <end position="430"/>
    </location>
</feature>
<evidence type="ECO:0000256" key="6">
    <source>
        <dbReference type="PIRSR" id="PIRSR000138-1"/>
    </source>
</evidence>
<dbReference type="PANTHER" id="PTHR10578">
    <property type="entry name" value="S -2-HYDROXY-ACID OXIDASE-RELATED"/>
    <property type="match status" value="1"/>
</dbReference>
<dbReference type="InterPro" id="IPR013785">
    <property type="entry name" value="Aldolase_TIM"/>
</dbReference>
<keyword evidence="3 7" id="KW-0288">FMN</keyword>
<dbReference type="GO" id="GO:0010181">
    <property type="term" value="F:FMN binding"/>
    <property type="evidence" value="ECO:0007669"/>
    <property type="project" value="InterPro"/>
</dbReference>
<feature type="binding site" evidence="7">
    <location>
        <position position="325"/>
    </location>
    <ligand>
        <name>glyoxylate</name>
        <dbReference type="ChEBI" id="CHEBI:36655"/>
    </ligand>
</feature>
<keyword evidence="4 9" id="KW-0560">Oxidoreductase</keyword>
<feature type="binding site" evidence="7">
    <location>
        <begin position="131"/>
        <end position="133"/>
    </location>
    <ligand>
        <name>FMN</name>
        <dbReference type="ChEBI" id="CHEBI:58210"/>
    </ligand>
</feature>
<organism evidence="9">
    <name type="scientific">Rhodococcus sp. D-6</name>
    <dbReference type="NCBI Taxonomy" id="1387842"/>
    <lineage>
        <taxon>Bacteria</taxon>
        <taxon>Bacillati</taxon>
        <taxon>Actinomycetota</taxon>
        <taxon>Actinomycetes</taxon>
        <taxon>Mycobacteriales</taxon>
        <taxon>Nocardiaceae</taxon>
        <taxon>Rhodococcus</taxon>
    </lineage>
</organism>
<accession>A0AAU7UWN7</accession>
<feature type="binding site" evidence="7">
    <location>
        <position position="182"/>
    </location>
    <ligand>
        <name>FMN</name>
        <dbReference type="ChEBI" id="CHEBI:58210"/>
    </ligand>
</feature>
<sequence length="452" mass="48877">MHRSLIFLDNWIGKKAPSDMVTKMRTALKNVPYLWSMLDLRIPPADPIERVLNKCVTIEDLRDAARVRAPRPVFDFVDGAAGTERSSARALEAFDRVYNHPGPVGATAGIDVDLSVEVFGKRQAMPLVLGPTGFTRLSHSTGELAVARAAGAAGIPYTLSTPATYSIEDVAGIDPRPDLWFQLYVLRDRALTLDLLHRAEIAGYRVLVLTVDTPVAGDRRRDSRNGFTIPAKVRFGNMLRMARHPGWIKGVATSEPLDLASFPLTGQGDIWSRMKAVTDSNFGFDEISWVREVWDGPLVVKGLLDPQLARRAVDLGADGVVVSNHGGRQLDRTVAPLDALGPVLDAVGADASVFLDGGVREGADIAAAVAFGATAVLVGRSYLYGLMAAGERGVQHAIDIFRTGLDHHLRLLGVDAVMKLDQRHASLAPSPLGDAVWSRFDPAPLRVVPQTP</sequence>
<feature type="binding site" evidence="7">
    <location>
        <position position="301"/>
    </location>
    <ligand>
        <name>FMN</name>
        <dbReference type="ChEBI" id="CHEBI:58210"/>
    </ligand>
</feature>
<dbReference type="InterPro" id="IPR008259">
    <property type="entry name" value="FMN_hydac_DH_AS"/>
</dbReference>
<evidence type="ECO:0000256" key="5">
    <source>
        <dbReference type="ARBA" id="ARBA00024042"/>
    </source>
</evidence>
<feature type="binding site" evidence="7">
    <location>
        <position position="323"/>
    </location>
    <ligand>
        <name>FMN</name>
        <dbReference type="ChEBI" id="CHEBI:58210"/>
    </ligand>
</feature>
<dbReference type="InterPro" id="IPR012133">
    <property type="entry name" value="Alpha-hydoxy_acid_DH_FMN"/>
</dbReference>
<dbReference type="Gene3D" id="3.20.20.70">
    <property type="entry name" value="Aldolase class I"/>
    <property type="match status" value="1"/>
</dbReference>
<feature type="binding site" evidence="7">
    <location>
        <begin position="356"/>
        <end position="360"/>
    </location>
    <ligand>
        <name>FMN</name>
        <dbReference type="ChEBI" id="CHEBI:58210"/>
    </ligand>
</feature>
<evidence type="ECO:0000256" key="1">
    <source>
        <dbReference type="ARBA" id="ARBA00001917"/>
    </source>
</evidence>
<gene>
    <name evidence="9" type="ORF">RBB84_19940</name>
</gene>
<dbReference type="InterPro" id="IPR037396">
    <property type="entry name" value="FMN_HAD"/>
</dbReference>
<dbReference type="Pfam" id="PF01070">
    <property type="entry name" value="FMN_dh"/>
    <property type="match status" value="1"/>
</dbReference>
<evidence type="ECO:0000256" key="4">
    <source>
        <dbReference type="ARBA" id="ARBA00023002"/>
    </source>
</evidence>
<dbReference type="EMBL" id="CP132970">
    <property type="protein sequence ID" value="XBW03531.1"/>
    <property type="molecule type" value="Genomic_DNA"/>
</dbReference>
<protein>
    <submittedName>
        <fullName evidence="9">Alpha-hydroxy acid oxidase</fullName>
        <ecNumber evidence="9">1.-.-.-</ecNumber>
    </submittedName>
</protein>
<proteinExistence type="inferred from homology"/>
<dbReference type="RefSeq" id="WP_019290711.1">
    <property type="nucleotide sequence ID" value="NZ_CP132970.1"/>
</dbReference>
<reference evidence="9" key="1">
    <citation type="submission" date="2023-08" db="EMBL/GenBank/DDBJ databases">
        <title>The novel hydrolase IpcH responsible for the initial isoprocarb degradation step in Rhodococcus sp. D-6.</title>
        <authorList>
            <person name="Zhu Q."/>
        </authorList>
    </citation>
    <scope>NUCLEOTIDE SEQUENCE</scope>
    <source>
        <strain evidence="9">D-6</strain>
    </source>
</reference>
<dbReference type="KEGG" id="rhox:RBB84_19940"/>
<dbReference type="CDD" id="cd02809">
    <property type="entry name" value="alpha_hydroxyacid_oxid_FMN"/>
    <property type="match status" value="1"/>
</dbReference>
<evidence type="ECO:0000259" key="8">
    <source>
        <dbReference type="PROSITE" id="PS51349"/>
    </source>
</evidence>
<dbReference type="InterPro" id="IPR000262">
    <property type="entry name" value="FMN-dep_DH"/>
</dbReference>
<evidence type="ECO:0000256" key="3">
    <source>
        <dbReference type="ARBA" id="ARBA00022643"/>
    </source>
</evidence>
<name>A0AAU7UWN7_9NOCA</name>
<evidence type="ECO:0000313" key="9">
    <source>
        <dbReference type="EMBL" id="XBW03531.1"/>
    </source>
</evidence>
<dbReference type="FunFam" id="3.20.20.70:FF:000029">
    <property type="entry name" value="L-lactate dehydrogenase"/>
    <property type="match status" value="1"/>
</dbReference>
<feature type="binding site" evidence="7">
    <location>
        <position position="210"/>
    </location>
    <ligand>
        <name>FMN</name>
        <dbReference type="ChEBI" id="CHEBI:58210"/>
    </ligand>
</feature>
<dbReference type="GO" id="GO:0016614">
    <property type="term" value="F:oxidoreductase activity, acting on CH-OH group of donors"/>
    <property type="evidence" value="ECO:0007669"/>
    <property type="project" value="UniProtKB-ARBA"/>
</dbReference>
<feature type="binding site" evidence="7">
    <location>
        <position position="184"/>
    </location>
    <ligand>
        <name>glyoxylate</name>
        <dbReference type="ChEBI" id="CHEBI:36655"/>
    </ligand>
</feature>
<dbReference type="PANTHER" id="PTHR10578:SF107">
    <property type="entry name" value="2-HYDROXYACID OXIDASE 1"/>
    <property type="match status" value="1"/>
</dbReference>
<dbReference type="SUPFAM" id="SSF51395">
    <property type="entry name" value="FMN-linked oxidoreductases"/>
    <property type="match status" value="1"/>
</dbReference>
<feature type="active site" description="Proton acceptor" evidence="6">
    <location>
        <position position="325"/>
    </location>
</feature>
<dbReference type="AlphaFoldDB" id="A0AAU7UWN7"/>
<evidence type="ECO:0000256" key="7">
    <source>
        <dbReference type="PIRSR" id="PIRSR000138-2"/>
    </source>
</evidence>
<dbReference type="PIRSF" id="PIRSF000138">
    <property type="entry name" value="Al-hdrx_acd_dh"/>
    <property type="match status" value="1"/>
</dbReference>
<dbReference type="PROSITE" id="PS00557">
    <property type="entry name" value="FMN_HYDROXY_ACID_DH_1"/>
    <property type="match status" value="1"/>
</dbReference>
<evidence type="ECO:0000256" key="2">
    <source>
        <dbReference type="ARBA" id="ARBA00022630"/>
    </source>
</evidence>
<keyword evidence="2 7" id="KW-0285">Flavoprotein</keyword>
<comment type="cofactor">
    <cofactor evidence="1">
        <name>FMN</name>
        <dbReference type="ChEBI" id="CHEBI:58210"/>
    </cofactor>
</comment>